<accession>W9GE25</accession>
<dbReference type="GO" id="GO:0003723">
    <property type="term" value="F:RNA binding"/>
    <property type="evidence" value="ECO:0007669"/>
    <property type="project" value="InterPro"/>
</dbReference>
<feature type="domain" description="ANTAR" evidence="1">
    <location>
        <begin position="171"/>
        <end position="232"/>
    </location>
</feature>
<evidence type="ECO:0000259" key="1">
    <source>
        <dbReference type="PROSITE" id="PS50921"/>
    </source>
</evidence>
<name>W9GE25_9MICO</name>
<sequence>MKPIAQTDEALRQLSRYGDDRLATDLAEVVRRAVEKVPDLVGFSLGLVQEGIVLTYVLTAGELSALDGVQDLGGGPGVDAAASVDADAAASVDDADDAGLLDEGRWLTLAQSGSALGVLSTLSLPLLEHGAVTVGISLYGAGSDTFVGREEELARLFGAWPPGATSNADLSFSTRLEAARAPSRLEDLATIDLAVRVLCAAHGVSPSLARAHLEEAAADAGVDLVALAIAVVHHGKG</sequence>
<dbReference type="AlphaFoldDB" id="W9GE25"/>
<gene>
    <name evidence="2" type="ORF">N865_07290</name>
</gene>
<dbReference type="eggNOG" id="COG2203">
    <property type="taxonomic scope" value="Bacteria"/>
</dbReference>
<dbReference type="SMART" id="SM01012">
    <property type="entry name" value="ANTAR"/>
    <property type="match status" value="1"/>
</dbReference>
<dbReference type="PROSITE" id="PS50921">
    <property type="entry name" value="ANTAR"/>
    <property type="match status" value="1"/>
</dbReference>
<evidence type="ECO:0000313" key="3">
    <source>
        <dbReference type="Proteomes" id="UP000019489"/>
    </source>
</evidence>
<dbReference type="EMBL" id="AWSA01000014">
    <property type="protein sequence ID" value="EWT02109.1"/>
    <property type="molecule type" value="Genomic_DNA"/>
</dbReference>
<dbReference type="InterPro" id="IPR005561">
    <property type="entry name" value="ANTAR"/>
</dbReference>
<proteinExistence type="predicted"/>
<protein>
    <recommendedName>
        <fullName evidence="1">ANTAR domain-containing protein</fullName>
    </recommendedName>
</protein>
<reference evidence="2 3" key="1">
    <citation type="submission" date="2013-08" db="EMBL/GenBank/DDBJ databases">
        <title>Intrasporangium oryzae NRRL B-24470.</title>
        <authorList>
            <person name="Liu H."/>
            <person name="Wang G."/>
        </authorList>
    </citation>
    <scope>NUCLEOTIDE SEQUENCE [LARGE SCALE GENOMIC DNA]</scope>
    <source>
        <strain evidence="2 3">NRRL B-24470</strain>
    </source>
</reference>
<organism evidence="2 3">
    <name type="scientific">Intrasporangium oryzae NRRL B-24470</name>
    <dbReference type="NCBI Taxonomy" id="1386089"/>
    <lineage>
        <taxon>Bacteria</taxon>
        <taxon>Bacillati</taxon>
        <taxon>Actinomycetota</taxon>
        <taxon>Actinomycetes</taxon>
        <taxon>Micrococcales</taxon>
        <taxon>Intrasporangiaceae</taxon>
        <taxon>Intrasporangium</taxon>
    </lineage>
</organism>
<dbReference type="RefSeq" id="WP_034804022.1">
    <property type="nucleotide sequence ID" value="NZ_AWSA01000014.1"/>
</dbReference>
<comment type="caution">
    <text evidence="2">The sequence shown here is derived from an EMBL/GenBank/DDBJ whole genome shotgun (WGS) entry which is preliminary data.</text>
</comment>
<dbReference type="Proteomes" id="UP000019489">
    <property type="component" value="Unassembled WGS sequence"/>
</dbReference>
<dbReference type="STRING" id="1386089.N865_07290"/>
<evidence type="ECO:0000313" key="2">
    <source>
        <dbReference type="EMBL" id="EWT02109.1"/>
    </source>
</evidence>
<keyword evidence="3" id="KW-1185">Reference proteome</keyword>
<dbReference type="OrthoDB" id="4824831at2"/>